<dbReference type="InterPro" id="IPR000073">
    <property type="entry name" value="AB_hydrolase_1"/>
</dbReference>
<dbReference type="SUPFAM" id="SSF53474">
    <property type="entry name" value="alpha/beta-Hydrolases"/>
    <property type="match status" value="1"/>
</dbReference>
<dbReference type="GO" id="GO:0016787">
    <property type="term" value="F:hydrolase activity"/>
    <property type="evidence" value="ECO:0007669"/>
    <property type="project" value="UniProtKB-KW"/>
</dbReference>
<dbReference type="RefSeq" id="WP_188718546.1">
    <property type="nucleotide sequence ID" value="NZ_BAABBD010000003.1"/>
</dbReference>
<gene>
    <name evidence="3" type="ORF">GCM10010968_24100</name>
</gene>
<dbReference type="PANTHER" id="PTHR43798">
    <property type="entry name" value="MONOACYLGLYCEROL LIPASE"/>
    <property type="match status" value="1"/>
</dbReference>
<organism evidence="3 4">
    <name type="scientific">Agrococcus terreus</name>
    <dbReference type="NCBI Taxonomy" id="574649"/>
    <lineage>
        <taxon>Bacteria</taxon>
        <taxon>Bacillati</taxon>
        <taxon>Actinomycetota</taxon>
        <taxon>Actinomycetes</taxon>
        <taxon>Micrococcales</taxon>
        <taxon>Microbacteriaceae</taxon>
        <taxon>Agrococcus</taxon>
    </lineage>
</organism>
<keyword evidence="1 3" id="KW-0378">Hydrolase</keyword>
<dbReference type="Proteomes" id="UP000626982">
    <property type="component" value="Unassembled WGS sequence"/>
</dbReference>
<proteinExistence type="predicted"/>
<dbReference type="Gene3D" id="3.40.50.1820">
    <property type="entry name" value="alpha/beta hydrolase"/>
    <property type="match status" value="1"/>
</dbReference>
<evidence type="ECO:0000313" key="4">
    <source>
        <dbReference type="Proteomes" id="UP000626982"/>
    </source>
</evidence>
<evidence type="ECO:0000313" key="3">
    <source>
        <dbReference type="EMBL" id="GGN88452.1"/>
    </source>
</evidence>
<name>A0ABQ2KNB4_9MICO</name>
<reference evidence="4" key="1">
    <citation type="journal article" date="2019" name="Int. J. Syst. Evol. Microbiol.">
        <title>The Global Catalogue of Microorganisms (GCM) 10K type strain sequencing project: providing services to taxonomists for standard genome sequencing and annotation.</title>
        <authorList>
            <consortium name="The Broad Institute Genomics Platform"/>
            <consortium name="The Broad Institute Genome Sequencing Center for Infectious Disease"/>
            <person name="Wu L."/>
            <person name="Ma J."/>
        </authorList>
    </citation>
    <scope>NUCLEOTIDE SEQUENCE [LARGE SCALE GENOMIC DNA]</scope>
    <source>
        <strain evidence="4">CGMCC 1.6960</strain>
    </source>
</reference>
<dbReference type="EMBL" id="BMLM01000002">
    <property type="protein sequence ID" value="GGN88452.1"/>
    <property type="molecule type" value="Genomic_DNA"/>
</dbReference>
<evidence type="ECO:0000256" key="1">
    <source>
        <dbReference type="ARBA" id="ARBA00022801"/>
    </source>
</evidence>
<accession>A0ABQ2KNB4</accession>
<dbReference type="Pfam" id="PF00561">
    <property type="entry name" value="Abhydrolase_1"/>
    <property type="match status" value="1"/>
</dbReference>
<dbReference type="PANTHER" id="PTHR43798:SF31">
    <property type="entry name" value="AB HYDROLASE SUPERFAMILY PROTEIN YCLE"/>
    <property type="match status" value="1"/>
</dbReference>
<dbReference type="InterPro" id="IPR050266">
    <property type="entry name" value="AB_hydrolase_sf"/>
</dbReference>
<protein>
    <submittedName>
        <fullName evidence="3">Hydrolase</fullName>
    </submittedName>
</protein>
<sequence>MTVFAMSPDGVRIALHELGDPDGAPVLLIHGFSSNAQRNWIDTGWSGALAEAGLRGIAMDLRGHGDSGRPTTGYEVPRFLDDVDAVLEQLMLDEPPGAIGYSMGARLLWRHAGTRTLAFRALVLGGLPAGDPFQRFDLDLALRAMAGEAEAGPTESFVVDLAGVFPEHDPATLVHLAAEVSDSLFDPEQAPPTAPTLLMTGDRDTRAPDSASLVPLLADGRFAPIPGRNHMNAPTSGAFRREATAFLAARLRGDAAAA</sequence>
<feature type="domain" description="AB hydrolase-1" evidence="2">
    <location>
        <begin position="25"/>
        <end position="127"/>
    </location>
</feature>
<evidence type="ECO:0000259" key="2">
    <source>
        <dbReference type="Pfam" id="PF00561"/>
    </source>
</evidence>
<dbReference type="InterPro" id="IPR029058">
    <property type="entry name" value="AB_hydrolase_fold"/>
</dbReference>
<keyword evidence="4" id="KW-1185">Reference proteome</keyword>
<comment type="caution">
    <text evidence="3">The sequence shown here is derived from an EMBL/GenBank/DDBJ whole genome shotgun (WGS) entry which is preliminary data.</text>
</comment>